<evidence type="ECO:0000256" key="2">
    <source>
        <dbReference type="SAM" id="Phobius"/>
    </source>
</evidence>
<dbReference type="InterPro" id="IPR038587">
    <property type="entry name" value="Ribosomal_eL40_sf"/>
</dbReference>
<gene>
    <name evidence="3" type="ORF">METESE_28240</name>
</gene>
<name>A0AA48H5P6_9BACT</name>
<dbReference type="InterPro" id="IPR011332">
    <property type="entry name" value="Ribosomal_zn-bd"/>
</dbReference>
<keyword evidence="2" id="KW-0812">Transmembrane</keyword>
<dbReference type="AlphaFoldDB" id="A0AA48H5P6"/>
<organism evidence="3 4">
    <name type="scientific">Mesoterricola sediminis</name>
    <dbReference type="NCBI Taxonomy" id="2927980"/>
    <lineage>
        <taxon>Bacteria</taxon>
        <taxon>Pseudomonadati</taxon>
        <taxon>Acidobacteriota</taxon>
        <taxon>Holophagae</taxon>
        <taxon>Holophagales</taxon>
        <taxon>Holophagaceae</taxon>
        <taxon>Mesoterricola</taxon>
    </lineage>
</organism>
<evidence type="ECO:0000313" key="4">
    <source>
        <dbReference type="Proteomes" id="UP001228113"/>
    </source>
</evidence>
<accession>A0AA48H5P6</accession>
<keyword evidence="2" id="KW-0472">Membrane</keyword>
<dbReference type="Proteomes" id="UP001228113">
    <property type="component" value="Chromosome"/>
</dbReference>
<evidence type="ECO:0000313" key="3">
    <source>
        <dbReference type="EMBL" id="BDU77866.1"/>
    </source>
</evidence>
<dbReference type="GO" id="GO:0006412">
    <property type="term" value="P:translation"/>
    <property type="evidence" value="ECO:0007669"/>
    <property type="project" value="InterPro"/>
</dbReference>
<proteinExistence type="predicted"/>
<dbReference type="KEGG" id="msea:METESE_28240"/>
<evidence type="ECO:0000256" key="1">
    <source>
        <dbReference type="SAM" id="MobiDB-lite"/>
    </source>
</evidence>
<reference evidence="3" key="1">
    <citation type="journal article" date="2023" name="Int. J. Syst. Evol. Microbiol.">
        <title>Mesoterricola silvestris gen. nov., sp. nov., Mesoterricola sediminis sp. nov., Geothrix oryzae sp. nov., Geothrix edaphica sp. nov., Geothrix rubra sp. nov., and Geothrix limicola sp. nov., six novel members of Acidobacteriota isolated from soils.</title>
        <authorList>
            <person name="Itoh H."/>
            <person name="Sugisawa Y."/>
            <person name="Mise K."/>
            <person name="Xu Z."/>
            <person name="Kuniyasu M."/>
            <person name="Ushijima N."/>
            <person name="Kawano K."/>
            <person name="Kobayashi E."/>
            <person name="Shiratori Y."/>
            <person name="Masuda Y."/>
            <person name="Senoo K."/>
        </authorList>
    </citation>
    <scope>NUCLEOTIDE SEQUENCE</scope>
    <source>
        <strain evidence="3">W786</strain>
    </source>
</reference>
<keyword evidence="4" id="KW-1185">Reference proteome</keyword>
<dbReference type="EMBL" id="AP027081">
    <property type="protein sequence ID" value="BDU77866.1"/>
    <property type="molecule type" value="Genomic_DNA"/>
</dbReference>
<dbReference type="SUPFAM" id="SSF57829">
    <property type="entry name" value="Zn-binding ribosomal proteins"/>
    <property type="match status" value="1"/>
</dbReference>
<protein>
    <submittedName>
        <fullName evidence="3">Uncharacterized protein</fullName>
    </submittedName>
</protein>
<keyword evidence="2" id="KW-1133">Transmembrane helix</keyword>
<feature type="compositionally biased region" description="Polar residues" evidence="1">
    <location>
        <begin position="1"/>
        <end position="12"/>
    </location>
</feature>
<feature type="region of interest" description="Disordered" evidence="1">
    <location>
        <begin position="1"/>
        <end position="20"/>
    </location>
</feature>
<sequence>MAQPSMEISQQPSHRDARSPTGFVLTGYEKGILLCLLLGVLYLRLYKRKRKQDKICSHCGERNPPHQTNCKKCSAPLFHK</sequence>
<feature type="transmembrane region" description="Helical" evidence="2">
    <location>
        <begin position="27"/>
        <end position="45"/>
    </location>
</feature>
<dbReference type="Gene3D" id="4.10.1060.50">
    <property type="match status" value="1"/>
</dbReference>
<dbReference type="RefSeq" id="WP_243330011.1">
    <property type="nucleotide sequence ID" value="NZ_AP027081.1"/>
</dbReference>